<dbReference type="InterPro" id="IPR009078">
    <property type="entry name" value="Ferritin-like_SF"/>
</dbReference>
<dbReference type="NCBIfam" id="NF045767">
    <property type="entry name" value="RuberyRbr"/>
    <property type="match status" value="1"/>
</dbReference>
<dbReference type="InterPro" id="IPR024934">
    <property type="entry name" value="Rubredoxin-like_dom"/>
</dbReference>
<dbReference type="Pfam" id="PF02915">
    <property type="entry name" value="Rubrerythrin"/>
    <property type="match status" value="1"/>
</dbReference>
<keyword evidence="2" id="KW-0813">Transport</keyword>
<feature type="domain" description="Rubredoxin-like" evidence="6">
    <location>
        <begin position="140"/>
        <end position="174"/>
    </location>
</feature>
<dbReference type="PANTHER" id="PTHR43865:SF1">
    <property type="entry name" value="RUBRERYTHRIN-RELATED"/>
    <property type="match status" value="1"/>
</dbReference>
<dbReference type="InterPro" id="IPR052364">
    <property type="entry name" value="Rubrerythrin"/>
</dbReference>
<dbReference type="Proteomes" id="UP000192731">
    <property type="component" value="Unassembled WGS sequence"/>
</dbReference>
<evidence type="ECO:0000256" key="3">
    <source>
        <dbReference type="ARBA" id="ARBA00022723"/>
    </source>
</evidence>
<comment type="cofactor">
    <cofactor evidence="1">
        <name>Fe(3+)</name>
        <dbReference type="ChEBI" id="CHEBI:29034"/>
    </cofactor>
</comment>
<protein>
    <submittedName>
        <fullName evidence="8">Rubrerythrin</fullName>
    </submittedName>
</protein>
<dbReference type="PROSITE" id="PS50903">
    <property type="entry name" value="RUBREDOXIN_LIKE"/>
    <property type="match status" value="1"/>
</dbReference>
<evidence type="ECO:0000256" key="2">
    <source>
        <dbReference type="ARBA" id="ARBA00022448"/>
    </source>
</evidence>
<organism evidence="8 9">
    <name type="scientific">Desulfonispora thiosulfatigenes DSM 11270</name>
    <dbReference type="NCBI Taxonomy" id="656914"/>
    <lineage>
        <taxon>Bacteria</taxon>
        <taxon>Bacillati</taxon>
        <taxon>Bacillota</taxon>
        <taxon>Clostridia</taxon>
        <taxon>Eubacteriales</taxon>
        <taxon>Peptococcaceae</taxon>
        <taxon>Desulfonispora</taxon>
    </lineage>
</organism>
<keyword evidence="4" id="KW-0249">Electron transport</keyword>
<evidence type="ECO:0000313" key="8">
    <source>
        <dbReference type="EMBL" id="SMB78808.1"/>
    </source>
</evidence>
<name>A0A1W1UCJ4_DESTI</name>
<sequence>MDLKGTRTEANLMAAFAGESQARNKYTYYASRAKKDGFNHIADLFLETANNEKEHAKIWFKLLHDGIPDTKENLKDAAAGENYEWTDMYAKFAKEAKEEGFDKIAYLFEQVARIEKEHEERYLKLLENLNEGKVFEREEKQEWKCDNCGHIHVGKKALEVCPVCDHPQAFFQIKADNY</sequence>
<dbReference type="STRING" id="656914.SAMN00017405_0703"/>
<dbReference type="InterPro" id="IPR003251">
    <property type="entry name" value="Rr_diiron-bd_dom"/>
</dbReference>
<reference evidence="8 9" key="1">
    <citation type="submission" date="2017-04" db="EMBL/GenBank/DDBJ databases">
        <authorList>
            <person name="Afonso C.L."/>
            <person name="Miller P.J."/>
            <person name="Scott M.A."/>
            <person name="Spackman E."/>
            <person name="Goraichik I."/>
            <person name="Dimitrov K.M."/>
            <person name="Suarez D.L."/>
            <person name="Swayne D.E."/>
        </authorList>
    </citation>
    <scope>NUCLEOTIDE SEQUENCE [LARGE SCALE GENOMIC DNA]</scope>
    <source>
        <strain evidence="8 9">DSM 11270</strain>
    </source>
</reference>
<dbReference type="PANTHER" id="PTHR43865">
    <property type="entry name" value="RUBRERYTHRIN-RELATED"/>
    <property type="match status" value="1"/>
</dbReference>
<dbReference type="CDD" id="cd00729">
    <property type="entry name" value="rubredoxin_SM"/>
    <property type="match status" value="1"/>
</dbReference>
<dbReference type="PROSITE" id="PS50905">
    <property type="entry name" value="FERRITIN_LIKE"/>
    <property type="match status" value="1"/>
</dbReference>
<dbReference type="SUPFAM" id="SSF57802">
    <property type="entry name" value="Rubredoxin-like"/>
    <property type="match status" value="1"/>
</dbReference>
<evidence type="ECO:0000256" key="1">
    <source>
        <dbReference type="ARBA" id="ARBA00001965"/>
    </source>
</evidence>
<dbReference type="Pfam" id="PF21349">
    <property type="entry name" value="RUBY_RBDX"/>
    <property type="match status" value="1"/>
</dbReference>
<gene>
    <name evidence="8" type="ORF">SAMN00017405_0703</name>
</gene>
<dbReference type="GO" id="GO:0005506">
    <property type="term" value="F:iron ion binding"/>
    <property type="evidence" value="ECO:0007669"/>
    <property type="project" value="InterPro"/>
</dbReference>
<dbReference type="GO" id="GO:0016491">
    <property type="term" value="F:oxidoreductase activity"/>
    <property type="evidence" value="ECO:0007669"/>
    <property type="project" value="InterPro"/>
</dbReference>
<dbReference type="OrthoDB" id="9799749at2"/>
<dbReference type="Gene3D" id="1.20.1260.10">
    <property type="match status" value="1"/>
</dbReference>
<dbReference type="RefSeq" id="WP_084051830.1">
    <property type="nucleotide sequence ID" value="NZ_FWWT01000005.1"/>
</dbReference>
<keyword evidence="9" id="KW-1185">Reference proteome</keyword>
<dbReference type="SUPFAM" id="SSF47240">
    <property type="entry name" value="Ferritin-like"/>
    <property type="match status" value="1"/>
</dbReference>
<evidence type="ECO:0000259" key="6">
    <source>
        <dbReference type="PROSITE" id="PS50903"/>
    </source>
</evidence>
<evidence type="ECO:0000313" key="9">
    <source>
        <dbReference type="Proteomes" id="UP000192731"/>
    </source>
</evidence>
<evidence type="ECO:0000259" key="7">
    <source>
        <dbReference type="PROSITE" id="PS50905"/>
    </source>
</evidence>
<proteinExistence type="predicted"/>
<dbReference type="InterPro" id="IPR009040">
    <property type="entry name" value="Ferritin-like_diiron"/>
</dbReference>
<dbReference type="CDD" id="cd01041">
    <property type="entry name" value="Rubrerythrin"/>
    <property type="match status" value="1"/>
</dbReference>
<evidence type="ECO:0000256" key="5">
    <source>
        <dbReference type="ARBA" id="ARBA00023004"/>
    </source>
</evidence>
<evidence type="ECO:0000256" key="4">
    <source>
        <dbReference type="ARBA" id="ARBA00022982"/>
    </source>
</evidence>
<dbReference type="InterPro" id="IPR048574">
    <property type="entry name" value="RUBY_RBDX"/>
</dbReference>
<dbReference type="Gene3D" id="2.20.28.10">
    <property type="match status" value="1"/>
</dbReference>
<keyword evidence="3" id="KW-0479">Metal-binding</keyword>
<dbReference type="InterPro" id="IPR012347">
    <property type="entry name" value="Ferritin-like"/>
</dbReference>
<accession>A0A1W1UCJ4</accession>
<dbReference type="AlphaFoldDB" id="A0A1W1UCJ4"/>
<keyword evidence="5" id="KW-0408">Iron</keyword>
<feature type="domain" description="Ferritin-like diiron" evidence="7">
    <location>
        <begin position="2"/>
        <end position="133"/>
    </location>
</feature>
<dbReference type="EMBL" id="FWWT01000005">
    <property type="protein sequence ID" value="SMB78808.1"/>
    <property type="molecule type" value="Genomic_DNA"/>
</dbReference>